<organism evidence="4 5">
    <name type="scientific">Planifilum fimeticola</name>
    <dbReference type="NCBI Taxonomy" id="201975"/>
    <lineage>
        <taxon>Bacteria</taxon>
        <taxon>Bacillati</taxon>
        <taxon>Bacillota</taxon>
        <taxon>Bacilli</taxon>
        <taxon>Bacillales</taxon>
        <taxon>Thermoactinomycetaceae</taxon>
        <taxon>Planifilum</taxon>
    </lineage>
</organism>
<dbReference type="NCBIfam" id="TIGR01180">
    <property type="entry name" value="aman2_put"/>
    <property type="match status" value="1"/>
</dbReference>
<proteinExistence type="predicted"/>
<feature type="compositionally biased region" description="Basic and acidic residues" evidence="1">
    <location>
        <begin position="1175"/>
        <end position="1185"/>
    </location>
</feature>
<keyword evidence="2" id="KW-0732">Signal</keyword>
<dbReference type="GO" id="GO:0005975">
    <property type="term" value="P:carbohydrate metabolic process"/>
    <property type="evidence" value="ECO:0007669"/>
    <property type="project" value="InterPro"/>
</dbReference>
<dbReference type="Gene3D" id="3.30.2080.10">
    <property type="entry name" value="GH92 mannosidase domain"/>
    <property type="match status" value="1"/>
</dbReference>
<dbReference type="FunFam" id="1.20.1050.60:FF:000001">
    <property type="entry name" value="Putative alpha-1,2-mannosidase"/>
    <property type="match status" value="1"/>
</dbReference>
<dbReference type="FunFam" id="3.30.2080.10:FF:000001">
    <property type="entry name" value="Alpha-1,2-mannosidase subfamily"/>
    <property type="match status" value="1"/>
</dbReference>
<reference evidence="4 5" key="1">
    <citation type="submission" date="2018-03" db="EMBL/GenBank/DDBJ databases">
        <title>Genomic Encyclopedia of Archaeal and Bacterial Type Strains, Phase II (KMG-II): from individual species to whole genera.</title>
        <authorList>
            <person name="Goeker M."/>
        </authorList>
    </citation>
    <scope>NUCLEOTIDE SEQUENCE [LARGE SCALE GENOMIC DNA]</scope>
    <source>
        <strain evidence="4 5">DSM 44946</strain>
    </source>
</reference>
<evidence type="ECO:0000313" key="4">
    <source>
        <dbReference type="EMBL" id="PRX40957.1"/>
    </source>
</evidence>
<evidence type="ECO:0000313" key="5">
    <source>
        <dbReference type="Proteomes" id="UP000237797"/>
    </source>
</evidence>
<dbReference type="Pfam" id="PF07971">
    <property type="entry name" value="Glyco_hydro_92"/>
    <property type="match status" value="1"/>
</dbReference>
<feature type="signal peptide" evidence="2">
    <location>
        <begin position="1"/>
        <end position="30"/>
    </location>
</feature>
<dbReference type="InterPro" id="IPR000421">
    <property type="entry name" value="FA58C"/>
</dbReference>
<dbReference type="GO" id="GO:0000224">
    <property type="term" value="F:peptide-N4-(N-acetyl-beta-glucosaminyl)asparagine amidase activity"/>
    <property type="evidence" value="ECO:0007669"/>
    <property type="project" value="TreeGrafter"/>
</dbReference>
<dbReference type="Gene3D" id="1.20.1610.10">
    <property type="entry name" value="alpha-1,2-mannosidases domains"/>
    <property type="match status" value="1"/>
</dbReference>
<dbReference type="RefSeq" id="WP_106344844.1">
    <property type="nucleotide sequence ID" value="NZ_PVNE01000009.1"/>
</dbReference>
<dbReference type="GO" id="GO:0030246">
    <property type="term" value="F:carbohydrate binding"/>
    <property type="evidence" value="ECO:0007669"/>
    <property type="project" value="InterPro"/>
</dbReference>
<feature type="region of interest" description="Disordered" evidence="1">
    <location>
        <begin position="1147"/>
        <end position="1200"/>
    </location>
</feature>
<dbReference type="InterPro" id="IPR012939">
    <property type="entry name" value="Glyco_hydro_92"/>
</dbReference>
<dbReference type="Pfam" id="PF17678">
    <property type="entry name" value="Glyco_hydro_92N"/>
    <property type="match status" value="1"/>
</dbReference>
<feature type="chain" id="PRO_5038578937" evidence="2">
    <location>
        <begin position="31"/>
        <end position="1396"/>
    </location>
</feature>
<dbReference type="OrthoDB" id="9758209at2"/>
<feature type="domain" description="F5/8 type C" evidence="3">
    <location>
        <begin position="71"/>
        <end position="216"/>
    </location>
</feature>
<dbReference type="GO" id="GO:0006516">
    <property type="term" value="P:glycoprotein catabolic process"/>
    <property type="evidence" value="ECO:0007669"/>
    <property type="project" value="TreeGrafter"/>
</dbReference>
<dbReference type="InterPro" id="IPR050883">
    <property type="entry name" value="PNGase"/>
</dbReference>
<dbReference type="EMBL" id="PVNE01000009">
    <property type="protein sequence ID" value="PRX40957.1"/>
    <property type="molecule type" value="Genomic_DNA"/>
</dbReference>
<accession>A0A2T0LFF8</accession>
<dbReference type="InterPro" id="IPR005887">
    <property type="entry name" value="GH92_a_mannosidase_put"/>
</dbReference>
<dbReference type="PANTHER" id="PTHR12143">
    <property type="entry name" value="PEPTIDE N-GLYCANASE PNGASE -RELATED"/>
    <property type="match status" value="1"/>
</dbReference>
<name>A0A2T0LFF8_9BACL</name>
<dbReference type="PROSITE" id="PS50022">
    <property type="entry name" value="FA58C_3"/>
    <property type="match status" value="1"/>
</dbReference>
<dbReference type="Pfam" id="PF00754">
    <property type="entry name" value="F5_F8_type_C"/>
    <property type="match status" value="1"/>
</dbReference>
<comment type="caution">
    <text evidence="4">The sequence shown here is derived from an EMBL/GenBank/DDBJ whole genome shotgun (WGS) entry which is preliminary data.</text>
</comment>
<protein>
    <submittedName>
        <fullName evidence="4">Putative alpha-1,2-mannosidase</fullName>
    </submittedName>
</protein>
<dbReference type="PANTHER" id="PTHR12143:SF43">
    <property type="entry name" value="PUTATIVE-RELATED"/>
    <property type="match status" value="1"/>
</dbReference>
<dbReference type="InterPro" id="IPR054470">
    <property type="entry name" value="FIMAH_dom"/>
</dbReference>
<evidence type="ECO:0000259" key="3">
    <source>
        <dbReference type="PROSITE" id="PS50022"/>
    </source>
</evidence>
<dbReference type="GO" id="GO:0005829">
    <property type="term" value="C:cytosol"/>
    <property type="evidence" value="ECO:0007669"/>
    <property type="project" value="TreeGrafter"/>
</dbReference>
<gene>
    <name evidence="4" type="ORF">CLV97_1097</name>
</gene>
<dbReference type="InterPro" id="IPR041371">
    <property type="entry name" value="GH92_N"/>
</dbReference>
<dbReference type="Gene3D" id="2.60.120.260">
    <property type="entry name" value="Galactose-binding domain-like"/>
    <property type="match status" value="2"/>
</dbReference>
<evidence type="ECO:0000256" key="2">
    <source>
        <dbReference type="SAM" id="SignalP"/>
    </source>
</evidence>
<dbReference type="Gene3D" id="2.70.98.10">
    <property type="match status" value="1"/>
</dbReference>
<dbReference type="Pfam" id="PF22888">
    <property type="entry name" value="FIMAH"/>
    <property type="match status" value="1"/>
</dbReference>
<evidence type="ECO:0000256" key="1">
    <source>
        <dbReference type="SAM" id="MobiDB-lite"/>
    </source>
</evidence>
<dbReference type="InterPro" id="IPR008928">
    <property type="entry name" value="6-hairpin_glycosidase_sf"/>
</dbReference>
<dbReference type="Gene3D" id="1.20.1050.60">
    <property type="entry name" value="alpha-1,2-mannosidase"/>
    <property type="match status" value="1"/>
</dbReference>
<dbReference type="SUPFAM" id="SSF49785">
    <property type="entry name" value="Galactose-binding domain-like"/>
    <property type="match status" value="2"/>
</dbReference>
<keyword evidence="5" id="KW-1185">Reference proteome</keyword>
<dbReference type="SUPFAM" id="SSF48208">
    <property type="entry name" value="Six-hairpin glycosidases"/>
    <property type="match status" value="1"/>
</dbReference>
<dbReference type="Proteomes" id="UP000237797">
    <property type="component" value="Unassembled WGS sequence"/>
</dbReference>
<dbReference type="InterPro" id="IPR014718">
    <property type="entry name" value="GH-type_carb-bd"/>
</dbReference>
<sequence>MKRVGARKAFSALVMVVFLLQMSLVPPPPAASAREVQTDFFSSFEVDDLTWENTVETDLKGNKRAKGVDGHIVPEDRIPGDITEKVKEIKASANNPPHETDQQLIDGDVTTKWLAFEPTAWIELRLSEPEAVVKYALTSANDYPERDPRDWTLSGSEDGENWTVLDRREGERFDERFQTKVYEFENDTEYSYYRLEITRNAGANITQLAELQLSNGIEVPPPPPSDMKSHIASGPSKAYTAKRNAGWTGRRALTYYGTHVAKGRAYSYNKIYEVDILVTPDTRLSYHIFPEFTDKDHLEYASTYAAVDLAFSDGTYLSELGAVDQHGVKLNPRDQGKSKTLYPHQWNFKKAHIGKVAAGKRIKRILVAYDNPKGPAVFRGHIDDIRIEGNPAKLSASRPSDYVNTLRGTHSNGTFSRGNTFPAVAVPHGFNFWTPVTDAGSTSWLYQYHEQNNEDNLPEIQAFSLSHEPSPWMGDRQTFQVMPSDSAEGVPEAGRSDRALPFQRENEIAKAHYYSVTFENGIRTEIAPTDHAALFRFTFKGDRSTLIFDNVNNSGGIRLDPEKRAITGFSDVKSGLSTGATRMFFYAEFDKPVLESGRISGHGRDDVMAYYRFDTGQGDRTVTMRIATSLISVAQAEKNLKQEISPADTLETVRERAQKLWDDKLKIIEVEGASEEDLVTLYSNLYRLFLYPNSAYENVGTADKPVYKYASPFSPPVGENTPTKTGAKIVEGKVYVNNGFWDTYRTAWPAYVLLTPTKAGEMIDGFVQHYRDGGWIARWSSPGYADLMVGTSSDIAFADAYIKGVTNFDVKSFYQSAVKNATAVSPDPGTGRKGLVTSIFKGYTDTSTPEGMSWAMDGYINDFGIANLAKALYERGDGDDPDRSRYKDDYLYFLNRAQNYVHMFNPNVNFFMGRTPSGAWRVSPEDFDPREWGRDYTETNAWNMAFHAPQDGQGLANLYGGREALAAKLDEFFRTPETALPKFKGHYGGVIHEMREARDVRMGMYAHSNQPSHHILYMYNYAGQPWKTQEKVREVLSRLYIGSEIGQGYPGDEDNGEMSAWYIFSAAGFYPLRLGTPEYVIGAPYFKKMTIHLENGNKIVINAPKVSDRNKYIQRVKLNGVEYNKTTLSHFDLIRGATLDFEMGPKPSKWGTGEQALPPSITAPSTDGSSLMPRPMRDLTDRSEGGGDAEGLFDDSSDTHMTFDTSSPRVEWRFAEGPEKVRMYTLTSGDGSPVGDPKSWVLKGSRDGRNWTVLDERSGESFQWRRQTRAFEVRHPGKYSHYRLEITENNGADSTRLAEVELLGYDDVNRFFGAVDQLIRDYKRSGELKDPLARQLSRSLKQAGRQEQKGHTEQAVKHMEDFLKHLNDKGMKDRVTDRARKRLAAEAHALIIALRR</sequence>
<dbReference type="InterPro" id="IPR008979">
    <property type="entry name" value="Galactose-bd-like_sf"/>
</dbReference>